<dbReference type="RefSeq" id="WP_096329793.1">
    <property type="nucleotide sequence ID" value="NZ_FOMX01000009.1"/>
</dbReference>
<evidence type="ECO:0000256" key="4">
    <source>
        <dbReference type="SAM" id="MobiDB-lite"/>
    </source>
</evidence>
<dbReference type="PANTHER" id="PTHR38934">
    <property type="entry name" value="HYPHALLY REGULATED CELL WALL PROTEIN 1"/>
    <property type="match status" value="1"/>
</dbReference>
<protein>
    <submittedName>
        <fullName evidence="5">Myxococcus cysteine-rich repeat-containing protein</fullName>
    </submittedName>
</protein>
<evidence type="ECO:0000256" key="1">
    <source>
        <dbReference type="ARBA" id="ARBA00022729"/>
    </source>
</evidence>
<proteinExistence type="predicted"/>
<keyword evidence="1" id="KW-0732">Signal</keyword>
<sequence>MRRAWLGALLVGAATAEGCAKGSALDTGGVVSDSAGPTTTTTTTEATTTEAPSTSTTTGSSTTTDEPSTTDATDATGSQNTTDGPKCGDGQLDPGELCDDGNVLNNDACTNSCKFAACGDGFVLAGTEECDDGNAIDGDDCTNMCTGAVCGDGVVHVGLEACDDGNLDDADACTNQCALAGCGDGIVMMGVEECDDGNAENTDACTASCKNAVCGDGILWLGSEECEDGNQVPGDGCEPDCKKTVINKYTAFGPQQNVQSASLVGWQVCYVDQFGHSGTPVSQILQQCGKVNLMLACRPSGSETYTLLAHGPRALVTADTGQSNTPTVANGSGWYFSDAFSWGFAVEGDPLDRNSCDIGGVNPERRLCFHTTGGQINGGFRCGSNEFLNGSPDWERVVLHAD</sequence>
<dbReference type="Pfam" id="PF13948">
    <property type="entry name" value="DUF4215"/>
    <property type="match status" value="3"/>
</dbReference>
<name>A0A1I1Y3Z6_9BACT</name>
<evidence type="ECO:0000256" key="2">
    <source>
        <dbReference type="ARBA" id="ARBA00022737"/>
    </source>
</evidence>
<dbReference type="NCBIfam" id="TIGR02232">
    <property type="entry name" value="myxo_disulf_rpt"/>
    <property type="match status" value="5"/>
</dbReference>
<keyword evidence="2" id="KW-0677">Repeat</keyword>
<evidence type="ECO:0000313" key="6">
    <source>
        <dbReference type="Proteomes" id="UP000199400"/>
    </source>
</evidence>
<evidence type="ECO:0000256" key="3">
    <source>
        <dbReference type="ARBA" id="ARBA00023157"/>
    </source>
</evidence>
<keyword evidence="6" id="KW-1185">Reference proteome</keyword>
<reference evidence="6" key="1">
    <citation type="submission" date="2016-10" db="EMBL/GenBank/DDBJ databases">
        <authorList>
            <person name="Varghese N."/>
            <person name="Submissions S."/>
        </authorList>
    </citation>
    <scope>NUCLEOTIDE SEQUENCE [LARGE SCALE GENOMIC DNA]</scope>
    <source>
        <strain evidence="6">ATCC 25963</strain>
    </source>
</reference>
<dbReference type="STRING" id="54.SAMN02745121_03148"/>
<organism evidence="5 6">
    <name type="scientific">Nannocystis exedens</name>
    <dbReference type="NCBI Taxonomy" id="54"/>
    <lineage>
        <taxon>Bacteria</taxon>
        <taxon>Pseudomonadati</taxon>
        <taxon>Myxococcota</taxon>
        <taxon>Polyangia</taxon>
        <taxon>Nannocystales</taxon>
        <taxon>Nannocystaceae</taxon>
        <taxon>Nannocystis</taxon>
    </lineage>
</organism>
<accession>A0A1I1Y3Z6</accession>
<gene>
    <name evidence="5" type="ORF">SAMN02745121_03148</name>
</gene>
<dbReference type="EMBL" id="FOMX01000009">
    <property type="protein sequence ID" value="SFE14274.1"/>
    <property type="molecule type" value="Genomic_DNA"/>
</dbReference>
<dbReference type="AlphaFoldDB" id="A0A1I1Y3Z6"/>
<feature type="compositionally biased region" description="Low complexity" evidence="4">
    <location>
        <begin position="32"/>
        <end position="76"/>
    </location>
</feature>
<dbReference type="InterPro" id="IPR011936">
    <property type="entry name" value="Myxo_disulph_rpt"/>
</dbReference>
<dbReference type="OrthoDB" id="1013954at2"/>
<dbReference type="PANTHER" id="PTHR38934:SF6">
    <property type="entry name" value="CHROMOSOME UNDETERMINED SCAFFOLD_176, WHOLE GENOME SHOTGUN SEQUENCE"/>
    <property type="match status" value="1"/>
</dbReference>
<dbReference type="Proteomes" id="UP000199400">
    <property type="component" value="Unassembled WGS sequence"/>
</dbReference>
<feature type="region of interest" description="Disordered" evidence="4">
    <location>
        <begin position="22"/>
        <end position="86"/>
    </location>
</feature>
<evidence type="ECO:0000313" key="5">
    <source>
        <dbReference type="EMBL" id="SFE14274.1"/>
    </source>
</evidence>
<keyword evidence="3" id="KW-1015">Disulfide bond</keyword>